<dbReference type="Proteomes" id="UP000593828">
    <property type="component" value="Segment"/>
</dbReference>
<dbReference type="GeneID" id="65128735"/>
<protein>
    <submittedName>
        <fullName evidence="1">Uncharacterized protein</fullName>
    </submittedName>
</protein>
<organism evidence="1 2">
    <name type="scientific">uncultured phage cr106_1</name>
    <dbReference type="NCBI Taxonomy" id="2772062"/>
    <lineage>
        <taxon>Viruses</taxon>
        <taxon>Duplodnaviria</taxon>
        <taxon>Heunggongvirae</taxon>
        <taxon>Uroviricota</taxon>
        <taxon>Caudoviricetes</taxon>
        <taxon>Crassvirales</taxon>
        <taxon>Steigviridae</taxon>
        <taxon>Asinivirinae</taxon>
        <taxon>Mahstovirus</taxon>
        <taxon>Mahstovirus faecalis</taxon>
    </lineage>
</organism>
<evidence type="ECO:0000313" key="2">
    <source>
        <dbReference type="Proteomes" id="UP000593828"/>
    </source>
</evidence>
<dbReference type="KEGG" id="vg:65128735"/>
<accession>A0A7M1RV13</accession>
<sequence>MEKVSVIIKGNLIAKGYIDINKEGGGISSSKC</sequence>
<keyword evidence="2" id="KW-1185">Reference proteome</keyword>
<reference evidence="1 2" key="1">
    <citation type="submission" date="2020-07" db="EMBL/GenBank/DDBJ databases">
        <title>Taxonomic proposal: Crassvirales, a new order of highly abundant and diverse bacterial viruses.</title>
        <authorList>
            <person name="Shkoporov A.N."/>
            <person name="Stockdale S.R."/>
            <person name="Guerin E."/>
            <person name="Ross R.P."/>
            <person name="Hill C."/>
        </authorList>
    </citation>
    <scope>NUCLEOTIDE SEQUENCE [LARGE SCALE GENOMIC DNA]</scope>
</reference>
<proteinExistence type="predicted"/>
<dbReference type="RefSeq" id="YP_010110423.1">
    <property type="nucleotide sequence ID" value="NC_055871.1"/>
</dbReference>
<dbReference type="EMBL" id="MT774378">
    <property type="protein sequence ID" value="QOR58265.1"/>
    <property type="molecule type" value="Genomic_DNA"/>
</dbReference>
<name>A0A7M1RV13_9CAUD</name>
<evidence type="ECO:0000313" key="1">
    <source>
        <dbReference type="EMBL" id="QOR58265.1"/>
    </source>
</evidence>